<evidence type="ECO:0000256" key="5">
    <source>
        <dbReference type="HAMAP-Rule" id="MF_01078"/>
    </source>
</evidence>
<keyword evidence="4 5" id="KW-0378">Hydrolase</keyword>
<evidence type="ECO:0000256" key="1">
    <source>
        <dbReference type="ARBA" id="ARBA00022694"/>
    </source>
</evidence>
<dbReference type="GO" id="GO:0004526">
    <property type="term" value="F:ribonuclease P activity"/>
    <property type="evidence" value="ECO:0007669"/>
    <property type="project" value="UniProtKB-UniRule"/>
</dbReference>
<reference evidence="6" key="1">
    <citation type="journal article" date="2020" name="mSystems">
        <title>Genome- and Community-Level Interaction Insights into Carbon Utilization and Element Cycling Functions of Hydrothermarchaeota in Hydrothermal Sediment.</title>
        <authorList>
            <person name="Zhou Z."/>
            <person name="Liu Y."/>
            <person name="Xu W."/>
            <person name="Pan J."/>
            <person name="Luo Z.H."/>
            <person name="Li M."/>
        </authorList>
    </citation>
    <scope>NUCLEOTIDE SEQUENCE [LARGE SCALE GENOMIC DNA]</scope>
    <source>
        <strain evidence="6">SpSt-26</strain>
    </source>
</reference>
<dbReference type="EC" id="3.1.26.5" evidence="5"/>
<evidence type="ECO:0000256" key="2">
    <source>
        <dbReference type="ARBA" id="ARBA00022722"/>
    </source>
</evidence>
<dbReference type="Pfam" id="PF08745">
    <property type="entry name" value="PIN_5"/>
    <property type="match status" value="1"/>
</dbReference>
<evidence type="ECO:0000313" key="6">
    <source>
        <dbReference type="EMBL" id="HEH35536.1"/>
    </source>
</evidence>
<dbReference type="NCBIfam" id="NF003343">
    <property type="entry name" value="PRK04358.1-4"/>
    <property type="match status" value="1"/>
</dbReference>
<dbReference type="PANTHER" id="PTHR41173:SF1">
    <property type="entry name" value="RNA-FREE RIBONUCLEASE P"/>
    <property type="match status" value="1"/>
</dbReference>
<dbReference type="NCBIfam" id="TIGR03875">
    <property type="entry name" value="RNA_lig_partner"/>
    <property type="match status" value="1"/>
</dbReference>
<protein>
    <recommendedName>
        <fullName evidence="5">RNA-free ribonuclease P</fullName>
        <shortName evidence="5">RNA-free RNase P</shortName>
        <ecNumber evidence="5">3.1.26.5</ecNumber>
    </recommendedName>
    <alternativeName>
        <fullName evidence="5">Protein-only RNase P</fullName>
    </alternativeName>
</protein>
<dbReference type="GO" id="GO:0001682">
    <property type="term" value="P:tRNA 5'-leader removal"/>
    <property type="evidence" value="ECO:0007669"/>
    <property type="project" value="UniProtKB-UniRule"/>
</dbReference>
<dbReference type="GO" id="GO:0016874">
    <property type="term" value="F:ligase activity"/>
    <property type="evidence" value="ECO:0007669"/>
    <property type="project" value="UniProtKB-KW"/>
</dbReference>
<keyword evidence="3 5" id="KW-0255">Endonuclease</keyword>
<dbReference type="EMBL" id="DSLA01000081">
    <property type="protein sequence ID" value="HEH35536.1"/>
    <property type="molecule type" value="Genomic_DNA"/>
</dbReference>
<comment type="catalytic activity">
    <reaction evidence="5">
        <text>Endonucleolytic cleavage of RNA, removing 5'-extranucleotides from tRNA precursor.</text>
        <dbReference type="EC" id="3.1.26.5"/>
    </reaction>
</comment>
<keyword evidence="2 5" id="KW-0540">Nuclease</keyword>
<comment type="function">
    <text evidence="5">RNA-free RNase P that catalyzes the removal of the 5'-leader sequence from pre-tRNA to produce the mature 5'-terminus.</text>
</comment>
<name>A0A7J2TK02_ARCFL</name>
<gene>
    <name evidence="6" type="ORF">ENP88_05190</name>
</gene>
<comment type="similarity">
    <text evidence="5">Belongs to the HARP family.</text>
</comment>
<organism evidence="6">
    <name type="scientific">Archaeoglobus fulgidus</name>
    <dbReference type="NCBI Taxonomy" id="2234"/>
    <lineage>
        <taxon>Archaea</taxon>
        <taxon>Methanobacteriati</taxon>
        <taxon>Methanobacteriota</taxon>
        <taxon>Archaeoglobi</taxon>
        <taxon>Archaeoglobales</taxon>
        <taxon>Archaeoglobaceae</taxon>
        <taxon>Archaeoglobus</taxon>
    </lineage>
</organism>
<dbReference type="PANTHER" id="PTHR41173">
    <property type="entry name" value="UPF0278 PROTEIN TK1425"/>
    <property type="match status" value="1"/>
</dbReference>
<dbReference type="HAMAP" id="MF_01078">
    <property type="entry name" value="RNA_free_RNase_P"/>
    <property type="match status" value="1"/>
</dbReference>
<keyword evidence="1 5" id="KW-0819">tRNA processing</keyword>
<dbReference type="InterPro" id="IPR014856">
    <property type="entry name" value="RNA_free_RNase_P"/>
</dbReference>
<keyword evidence="6" id="KW-0436">Ligase</keyword>
<dbReference type="CDD" id="cd18691">
    <property type="entry name" value="PIN_VapC-like"/>
    <property type="match status" value="1"/>
</dbReference>
<sequence>MRQRFVLDTTAITDSALREKEQYSSICESANEILDLIALARLKLDISCYIPYPSVYSELVTFLKKSECSESTFIKLDTWLVKKTPNRYEVKIPAAIFYEYIISVRQKMNRGRRLAEDFILEASAIGKASEKLEEDTANLISKFRDKYRTVMRQGLLDSAPDLDVLLLAKELEAGVVSSDVGIKKWSEKLGLRFVEASKFPRMLKEYLVLLGVREKPESLNLNLDKKEKE</sequence>
<evidence type="ECO:0000256" key="3">
    <source>
        <dbReference type="ARBA" id="ARBA00022759"/>
    </source>
</evidence>
<dbReference type="AlphaFoldDB" id="A0A7J2TK02"/>
<comment type="caution">
    <text evidence="6">The sequence shown here is derived from an EMBL/GenBank/DDBJ whole genome shotgun (WGS) entry which is preliminary data.</text>
</comment>
<accession>A0A7J2TK02</accession>
<proteinExistence type="inferred from homology"/>
<evidence type="ECO:0000256" key="4">
    <source>
        <dbReference type="ARBA" id="ARBA00022801"/>
    </source>
</evidence>